<evidence type="ECO:0000256" key="3">
    <source>
        <dbReference type="ARBA" id="ARBA00011245"/>
    </source>
</evidence>
<dbReference type="GO" id="GO:0051075">
    <property type="term" value="F:S-adenosylmethionine:tRNA ribosyltransferase-isomerase activity"/>
    <property type="evidence" value="ECO:0007669"/>
    <property type="project" value="UniProtKB-EC"/>
</dbReference>
<dbReference type="PANTHER" id="PTHR30307">
    <property type="entry name" value="S-ADENOSYLMETHIONINE:TRNA RIBOSYLTRANSFERASE-ISOMERASE"/>
    <property type="match status" value="1"/>
</dbReference>
<comment type="function">
    <text evidence="13">Transfers and isomerizes the ribose moiety from AdoMet to the 7-aminomethyl group of 7-deazaguanine (preQ1-tRNA) to give epoxyqueuosine (oQ-tRNA).</text>
</comment>
<dbReference type="NCBIfam" id="TIGR00113">
    <property type="entry name" value="queA"/>
    <property type="match status" value="1"/>
</dbReference>
<comment type="caution">
    <text evidence="14">The sequence shown here is derived from an EMBL/GenBank/DDBJ whole genome shotgun (WGS) entry which is preliminary data.</text>
</comment>
<dbReference type="InterPro" id="IPR003699">
    <property type="entry name" value="QueA"/>
</dbReference>
<keyword evidence="5 13" id="KW-0808">Transferase</keyword>
<name>A0A9W6FRQ5_9BACT</name>
<dbReference type="SUPFAM" id="SSF111337">
    <property type="entry name" value="QueA-like"/>
    <property type="match status" value="1"/>
</dbReference>
<dbReference type="NCBIfam" id="NF001140">
    <property type="entry name" value="PRK00147.1"/>
    <property type="match status" value="1"/>
</dbReference>
<organism evidence="14 15">
    <name type="scientific">Desulforhabdus amnigena</name>
    <dbReference type="NCBI Taxonomy" id="40218"/>
    <lineage>
        <taxon>Bacteria</taxon>
        <taxon>Pseudomonadati</taxon>
        <taxon>Thermodesulfobacteriota</taxon>
        <taxon>Syntrophobacteria</taxon>
        <taxon>Syntrophobacterales</taxon>
        <taxon>Syntrophobacteraceae</taxon>
        <taxon>Desulforhabdus</taxon>
    </lineage>
</organism>
<evidence type="ECO:0000313" key="15">
    <source>
        <dbReference type="Proteomes" id="UP001144372"/>
    </source>
</evidence>
<dbReference type="EMBL" id="BSDR01000001">
    <property type="protein sequence ID" value="GLI33782.1"/>
    <property type="molecule type" value="Genomic_DNA"/>
</dbReference>
<evidence type="ECO:0000256" key="6">
    <source>
        <dbReference type="ARBA" id="ARBA00022691"/>
    </source>
</evidence>
<evidence type="ECO:0000256" key="12">
    <source>
        <dbReference type="ARBA" id="ARBA00076160"/>
    </source>
</evidence>
<protein>
    <recommendedName>
        <fullName evidence="11 13">S-adenosylmethionine:tRNA ribosyltransferase-isomerase</fullName>
        <ecNumber evidence="10 13">2.4.99.17</ecNumber>
    </recommendedName>
    <alternativeName>
        <fullName evidence="12 13">Queuosine biosynthesis protein QueA</fullName>
    </alternativeName>
</protein>
<comment type="similarity">
    <text evidence="9 13">Belongs to the QueA family.</text>
</comment>
<sequence length="358" mass="39777">MGGNGGIAYHLRDYSYNLPEELIAQVPSSTREASRLLVLDRSRDVVEHRCFNEVSRYLRPGDLLVVNDTRVVPARLHGNKETGGRVELLVLDPYKSPERGEAEGYRCLVKAAKRTKPGSVIELEGGERAKVLTPLNEGKAMVRFLSSEPLLTLLDRIGEVPLPPYIRRDDGIAPVNDSASYQTVYASSPGAVAAPTAGLHFSDAMLQELKEGGIEQARVTLHVGYGTFAPIRVEDIRDHEMHSEYVEVSPKASERIGKARKEGRRVVAVGTTVVRTLEWVALKCGALRPYSGLCNHYIYPGYRFQMVDAMITNFHLPQSTLLLLVSAFAGRERILKAYGEAIDNRYRFFSYGDAMLIL</sequence>
<evidence type="ECO:0000313" key="14">
    <source>
        <dbReference type="EMBL" id="GLI33782.1"/>
    </source>
</evidence>
<keyword evidence="6 13" id="KW-0949">S-adenosyl-L-methionine</keyword>
<evidence type="ECO:0000256" key="13">
    <source>
        <dbReference type="HAMAP-Rule" id="MF_00113"/>
    </source>
</evidence>
<dbReference type="EC" id="2.4.99.17" evidence="10 13"/>
<dbReference type="InterPro" id="IPR042118">
    <property type="entry name" value="QueA_dom1"/>
</dbReference>
<evidence type="ECO:0000256" key="5">
    <source>
        <dbReference type="ARBA" id="ARBA00022679"/>
    </source>
</evidence>
<dbReference type="Pfam" id="PF02547">
    <property type="entry name" value="Queuosine_synth"/>
    <property type="match status" value="1"/>
</dbReference>
<dbReference type="Proteomes" id="UP001144372">
    <property type="component" value="Unassembled WGS sequence"/>
</dbReference>
<evidence type="ECO:0000256" key="10">
    <source>
        <dbReference type="ARBA" id="ARBA00066503"/>
    </source>
</evidence>
<evidence type="ECO:0000256" key="8">
    <source>
        <dbReference type="ARBA" id="ARBA00052751"/>
    </source>
</evidence>
<dbReference type="GO" id="GO:0005737">
    <property type="term" value="C:cytoplasm"/>
    <property type="evidence" value="ECO:0007669"/>
    <property type="project" value="UniProtKB-SubCell"/>
</dbReference>
<evidence type="ECO:0000256" key="9">
    <source>
        <dbReference type="ARBA" id="ARBA00061210"/>
    </source>
</evidence>
<dbReference type="HAMAP" id="MF_00113">
    <property type="entry name" value="QueA"/>
    <property type="match status" value="1"/>
</dbReference>
<evidence type="ECO:0000256" key="4">
    <source>
        <dbReference type="ARBA" id="ARBA00022490"/>
    </source>
</evidence>
<dbReference type="PANTHER" id="PTHR30307:SF0">
    <property type="entry name" value="S-ADENOSYLMETHIONINE:TRNA RIBOSYLTRANSFERASE-ISOMERASE"/>
    <property type="match status" value="1"/>
</dbReference>
<evidence type="ECO:0000256" key="11">
    <source>
        <dbReference type="ARBA" id="ARBA00069325"/>
    </source>
</evidence>
<evidence type="ECO:0000256" key="7">
    <source>
        <dbReference type="ARBA" id="ARBA00022785"/>
    </source>
</evidence>
<reference evidence="14" key="1">
    <citation type="submission" date="2022-12" db="EMBL/GenBank/DDBJ databases">
        <title>Reference genome sequencing for broad-spectrum identification of bacterial and archaeal isolates by mass spectrometry.</title>
        <authorList>
            <person name="Sekiguchi Y."/>
            <person name="Tourlousse D.M."/>
        </authorList>
    </citation>
    <scope>NUCLEOTIDE SEQUENCE</scope>
    <source>
        <strain evidence="14">ASRB1</strain>
    </source>
</reference>
<keyword evidence="4 13" id="KW-0963">Cytoplasm</keyword>
<keyword evidence="7 13" id="KW-0671">Queuosine biosynthesis</keyword>
<dbReference type="InterPro" id="IPR042119">
    <property type="entry name" value="QueA_dom2"/>
</dbReference>
<comment type="pathway">
    <text evidence="2 13">tRNA modification; tRNA-queuosine biosynthesis.</text>
</comment>
<keyword evidence="15" id="KW-1185">Reference proteome</keyword>
<dbReference type="Gene3D" id="2.40.10.240">
    <property type="entry name" value="QueA-like"/>
    <property type="match status" value="1"/>
</dbReference>
<dbReference type="Gene3D" id="3.40.1780.10">
    <property type="entry name" value="QueA-like"/>
    <property type="match status" value="1"/>
</dbReference>
<dbReference type="FunFam" id="3.40.1780.10:FF:000001">
    <property type="entry name" value="S-adenosylmethionine:tRNA ribosyltransferase-isomerase"/>
    <property type="match status" value="1"/>
</dbReference>
<accession>A0A9W6FRQ5</accession>
<dbReference type="FunFam" id="2.40.10.240:FF:000002">
    <property type="entry name" value="S-adenosylmethionine:tRNA ribosyltransferase-isomerase"/>
    <property type="match status" value="1"/>
</dbReference>
<gene>
    <name evidence="13 14" type="primary">queA</name>
    <name evidence="14" type="ORF">DAMNIGENAA_12150</name>
</gene>
<dbReference type="GO" id="GO:0008616">
    <property type="term" value="P:tRNA queuosine(34) biosynthetic process"/>
    <property type="evidence" value="ECO:0007669"/>
    <property type="project" value="UniProtKB-UniRule"/>
</dbReference>
<dbReference type="RefSeq" id="WP_281792975.1">
    <property type="nucleotide sequence ID" value="NZ_BSDR01000001.1"/>
</dbReference>
<evidence type="ECO:0000256" key="2">
    <source>
        <dbReference type="ARBA" id="ARBA00004691"/>
    </source>
</evidence>
<evidence type="ECO:0000256" key="1">
    <source>
        <dbReference type="ARBA" id="ARBA00004496"/>
    </source>
</evidence>
<comment type="catalytic activity">
    <reaction evidence="8 13">
        <text>7-aminomethyl-7-carbaguanosine(34) in tRNA + S-adenosyl-L-methionine = epoxyqueuosine(34) in tRNA + adenine + L-methionine + 2 H(+)</text>
        <dbReference type="Rhea" id="RHEA:32155"/>
        <dbReference type="Rhea" id="RHEA-COMP:10342"/>
        <dbReference type="Rhea" id="RHEA-COMP:18582"/>
        <dbReference type="ChEBI" id="CHEBI:15378"/>
        <dbReference type="ChEBI" id="CHEBI:16708"/>
        <dbReference type="ChEBI" id="CHEBI:57844"/>
        <dbReference type="ChEBI" id="CHEBI:59789"/>
        <dbReference type="ChEBI" id="CHEBI:82833"/>
        <dbReference type="ChEBI" id="CHEBI:194443"/>
        <dbReference type="EC" id="2.4.99.17"/>
    </reaction>
</comment>
<comment type="subcellular location">
    <subcellularLocation>
        <location evidence="1 13">Cytoplasm</location>
    </subcellularLocation>
</comment>
<proteinExistence type="inferred from homology"/>
<dbReference type="InterPro" id="IPR036100">
    <property type="entry name" value="QueA_sf"/>
</dbReference>
<comment type="subunit">
    <text evidence="3 13">Monomer.</text>
</comment>
<dbReference type="AlphaFoldDB" id="A0A9W6FRQ5"/>